<dbReference type="GO" id="GO:0005829">
    <property type="term" value="C:cytosol"/>
    <property type="evidence" value="ECO:0007669"/>
    <property type="project" value="TreeGrafter"/>
</dbReference>
<dbReference type="Proteomes" id="UP000070675">
    <property type="component" value="Unassembled WGS sequence"/>
</dbReference>
<dbReference type="SUPFAM" id="SSF53613">
    <property type="entry name" value="Ribokinase-like"/>
    <property type="match status" value="1"/>
</dbReference>
<dbReference type="GO" id="GO:0008443">
    <property type="term" value="F:phosphofructokinase activity"/>
    <property type="evidence" value="ECO:0007669"/>
    <property type="project" value="UniProtKB-ARBA"/>
</dbReference>
<dbReference type="GO" id="GO:0044281">
    <property type="term" value="P:small molecule metabolic process"/>
    <property type="evidence" value="ECO:0007669"/>
    <property type="project" value="UniProtKB-ARBA"/>
</dbReference>
<dbReference type="EMBL" id="LSCR01000016">
    <property type="protein sequence ID" value="KXB34353.1"/>
    <property type="molecule type" value="Genomic_DNA"/>
</dbReference>
<dbReference type="Gene3D" id="3.40.1190.20">
    <property type="match status" value="1"/>
</dbReference>
<dbReference type="InterPro" id="IPR017583">
    <property type="entry name" value="Tagatose/fructose_Pkinase"/>
</dbReference>
<keyword evidence="2 6" id="KW-0808">Transferase</keyword>
<dbReference type="AlphaFoldDB" id="A0A133XTU2"/>
<evidence type="ECO:0000256" key="7">
    <source>
        <dbReference type="SAM" id="Coils"/>
    </source>
</evidence>
<feature type="domain" description="Carbohydrate kinase PfkB" evidence="8">
    <location>
        <begin position="16"/>
        <end position="297"/>
    </location>
</feature>
<protein>
    <submittedName>
        <fullName evidence="9">1-phosphofructokinase</fullName>
    </submittedName>
</protein>
<dbReference type="InterPro" id="IPR002173">
    <property type="entry name" value="Carboh/pur_kinase_PfkB_CS"/>
</dbReference>
<dbReference type="PATRIC" id="fig|1393034.3.peg.867"/>
<feature type="coiled-coil region" evidence="7">
    <location>
        <begin position="306"/>
        <end position="333"/>
    </location>
</feature>
<dbReference type="NCBIfam" id="TIGR03168">
    <property type="entry name" value="1-PFK"/>
    <property type="match status" value="1"/>
</dbReference>
<evidence type="ECO:0000256" key="5">
    <source>
        <dbReference type="ARBA" id="ARBA00022840"/>
    </source>
</evidence>
<keyword evidence="3" id="KW-0547">Nucleotide-binding</keyword>
<accession>A0A133XTU2</accession>
<keyword evidence="7" id="KW-0175">Coiled coil</keyword>
<dbReference type="PROSITE" id="PS00583">
    <property type="entry name" value="PFKB_KINASES_1"/>
    <property type="match status" value="1"/>
</dbReference>
<comment type="similarity">
    <text evidence="1">Belongs to the carbohydrate kinase PfkB family.</text>
</comment>
<dbReference type="STRING" id="1393034.HMPREF3192_00902"/>
<evidence type="ECO:0000259" key="8">
    <source>
        <dbReference type="Pfam" id="PF00294"/>
    </source>
</evidence>
<dbReference type="FunFam" id="3.40.1190.20:FF:000001">
    <property type="entry name" value="Phosphofructokinase"/>
    <property type="match status" value="1"/>
</dbReference>
<organism evidence="9 10">
    <name type="scientific">Atopobium deltae</name>
    <dbReference type="NCBI Taxonomy" id="1393034"/>
    <lineage>
        <taxon>Bacteria</taxon>
        <taxon>Bacillati</taxon>
        <taxon>Actinomycetota</taxon>
        <taxon>Coriobacteriia</taxon>
        <taxon>Coriobacteriales</taxon>
        <taxon>Atopobiaceae</taxon>
        <taxon>Atopobium</taxon>
    </lineage>
</organism>
<keyword evidence="10" id="KW-1185">Reference proteome</keyword>
<dbReference type="PANTHER" id="PTHR46566">
    <property type="entry name" value="1-PHOSPHOFRUCTOKINASE-RELATED"/>
    <property type="match status" value="1"/>
</dbReference>
<evidence type="ECO:0000256" key="6">
    <source>
        <dbReference type="PIRNR" id="PIRNR000535"/>
    </source>
</evidence>
<evidence type="ECO:0000313" key="10">
    <source>
        <dbReference type="Proteomes" id="UP000070675"/>
    </source>
</evidence>
<name>A0A133XTU2_9ACTN</name>
<evidence type="ECO:0000256" key="1">
    <source>
        <dbReference type="ARBA" id="ARBA00010688"/>
    </source>
</evidence>
<dbReference type="GO" id="GO:0005524">
    <property type="term" value="F:ATP binding"/>
    <property type="evidence" value="ECO:0007669"/>
    <property type="project" value="UniProtKB-KW"/>
</dbReference>
<dbReference type="PANTHER" id="PTHR46566:SF1">
    <property type="entry name" value="1-PHOSPHOFRUCTOKINASE"/>
    <property type="match status" value="1"/>
</dbReference>
<reference evidence="10" key="1">
    <citation type="submission" date="2016-01" db="EMBL/GenBank/DDBJ databases">
        <authorList>
            <person name="Mitreva M."/>
            <person name="Pepin K.H."/>
            <person name="Mihindukulasuriya K.A."/>
            <person name="Fulton R."/>
            <person name="Fronick C."/>
            <person name="O'Laughlin M."/>
            <person name="Miner T."/>
            <person name="Herter B."/>
            <person name="Rosa B.A."/>
            <person name="Cordes M."/>
            <person name="Tomlinson C."/>
            <person name="Wollam A."/>
            <person name="Palsikar V.B."/>
            <person name="Mardis E.R."/>
            <person name="Wilson R.K."/>
        </authorList>
    </citation>
    <scope>NUCLEOTIDE SEQUENCE [LARGE SCALE GENOMIC DNA]</scope>
    <source>
        <strain evidence="10">DNF00019</strain>
    </source>
</reference>
<gene>
    <name evidence="9" type="ORF">HMPREF3192_00902</name>
</gene>
<evidence type="ECO:0000256" key="4">
    <source>
        <dbReference type="ARBA" id="ARBA00022777"/>
    </source>
</evidence>
<proteinExistence type="inferred from homology"/>
<keyword evidence="4 9" id="KW-0418">Kinase</keyword>
<evidence type="ECO:0000256" key="3">
    <source>
        <dbReference type="ARBA" id="ARBA00022741"/>
    </source>
</evidence>
<evidence type="ECO:0000256" key="2">
    <source>
        <dbReference type="ARBA" id="ARBA00022679"/>
    </source>
</evidence>
<evidence type="ECO:0000313" key="9">
    <source>
        <dbReference type="EMBL" id="KXB34353.1"/>
    </source>
</evidence>
<dbReference type="CDD" id="cd01164">
    <property type="entry name" value="FruK_PfkB_like"/>
    <property type="match status" value="1"/>
</dbReference>
<comment type="caution">
    <text evidence="9">The sequence shown here is derived from an EMBL/GenBank/DDBJ whole genome shotgun (WGS) entry which is preliminary data.</text>
</comment>
<keyword evidence="5" id="KW-0067">ATP-binding</keyword>
<dbReference type="InterPro" id="IPR029056">
    <property type="entry name" value="Ribokinase-like"/>
</dbReference>
<dbReference type="PIRSF" id="PIRSF000535">
    <property type="entry name" value="1PFK/6PFK/LacC"/>
    <property type="match status" value="1"/>
</dbReference>
<sequence>MNKTYGEILLIYTVTLNPAIDYVMHPLTLDMGFTNRSSHEEIYCGGNGINIAGILNELGVANTALGICGGFTGDYLIRTLQSQGISCNFVRLDKGDTRINVKLNGIVMSIVNGMGPTIPQRKLDELLQRMDMIREGDTVVLTGSIPKSLPDTTYDMIMNHLAGRGIRFVVDAPGTLLVRALGAKPFLIKPNNHEVGRLFDEKPETPEECLPFARILHDRGAANVLVSCGKYGSALLDEHGREHITMVPPCKLVNATGAGDSMVAGFIAKIDEGADYATALNFASCCGSATASSKYLANRATIDKLYASLGAVLEEHKEEIEAALERVRKADRYADTLDKH</sequence>
<dbReference type="GO" id="GO:0016052">
    <property type="term" value="P:carbohydrate catabolic process"/>
    <property type="evidence" value="ECO:0007669"/>
    <property type="project" value="UniProtKB-ARBA"/>
</dbReference>
<dbReference type="Pfam" id="PF00294">
    <property type="entry name" value="PfkB"/>
    <property type="match status" value="1"/>
</dbReference>
<dbReference type="InterPro" id="IPR011611">
    <property type="entry name" value="PfkB_dom"/>
</dbReference>